<evidence type="ECO:0000313" key="2">
    <source>
        <dbReference type="EMBL" id="HIU60696.1"/>
    </source>
</evidence>
<dbReference type="InterPro" id="IPR009912">
    <property type="entry name" value="DUF1451"/>
</dbReference>
<comment type="caution">
    <text evidence="2">The sequence shown here is derived from an EMBL/GenBank/DDBJ whole genome shotgun (WGS) entry which is preliminary data.</text>
</comment>
<protein>
    <submittedName>
        <fullName evidence="2">Uncharacterized protein</fullName>
    </submittedName>
</protein>
<evidence type="ECO:0000256" key="1">
    <source>
        <dbReference type="SAM" id="MobiDB-lite"/>
    </source>
</evidence>
<organism evidence="2 3">
    <name type="scientific">Candidatus Stercoripulliclostridium merdigallinarum</name>
    <dbReference type="NCBI Taxonomy" id="2840951"/>
    <lineage>
        <taxon>Bacteria</taxon>
        <taxon>Bacillati</taxon>
        <taxon>Bacillota</taxon>
        <taxon>Clostridia</taxon>
        <taxon>Eubacteriales</taxon>
        <taxon>Candidatus Stercoripulliclostridium</taxon>
    </lineage>
</organism>
<dbReference type="Proteomes" id="UP000824094">
    <property type="component" value="Unassembled WGS sequence"/>
</dbReference>
<reference evidence="2" key="1">
    <citation type="submission" date="2020-10" db="EMBL/GenBank/DDBJ databases">
        <authorList>
            <person name="Gilroy R."/>
        </authorList>
    </citation>
    <scope>NUCLEOTIDE SEQUENCE</scope>
    <source>
        <strain evidence="2">18911</strain>
    </source>
</reference>
<sequence length="46" mass="4886">MVKTGEKPGSGCYSCTNCHTKVSLGTDDKMPPCPSCSNDSFTPCNR</sequence>
<name>A0A9D1SHU0_9FIRM</name>
<evidence type="ECO:0000313" key="3">
    <source>
        <dbReference type="Proteomes" id="UP000824094"/>
    </source>
</evidence>
<feature type="region of interest" description="Disordered" evidence="1">
    <location>
        <begin position="23"/>
        <end position="46"/>
    </location>
</feature>
<dbReference type="EMBL" id="DVNF01000143">
    <property type="protein sequence ID" value="HIU60696.1"/>
    <property type="molecule type" value="Genomic_DNA"/>
</dbReference>
<accession>A0A9D1SHU0</accession>
<gene>
    <name evidence="2" type="ORF">IAB05_04840</name>
</gene>
<proteinExistence type="predicted"/>
<feature type="compositionally biased region" description="Polar residues" evidence="1">
    <location>
        <begin position="35"/>
        <end position="46"/>
    </location>
</feature>
<reference evidence="2" key="2">
    <citation type="journal article" date="2021" name="PeerJ">
        <title>Extensive microbial diversity within the chicken gut microbiome revealed by metagenomics and culture.</title>
        <authorList>
            <person name="Gilroy R."/>
            <person name="Ravi A."/>
            <person name="Getino M."/>
            <person name="Pursley I."/>
            <person name="Horton D.L."/>
            <person name="Alikhan N.F."/>
            <person name="Baker D."/>
            <person name="Gharbi K."/>
            <person name="Hall N."/>
            <person name="Watson M."/>
            <person name="Adriaenssens E.M."/>
            <person name="Foster-Nyarko E."/>
            <person name="Jarju S."/>
            <person name="Secka A."/>
            <person name="Antonio M."/>
            <person name="Oren A."/>
            <person name="Chaudhuri R.R."/>
            <person name="La Ragione R."/>
            <person name="Hildebrand F."/>
            <person name="Pallen M.J."/>
        </authorList>
    </citation>
    <scope>NUCLEOTIDE SEQUENCE</scope>
    <source>
        <strain evidence="2">18911</strain>
    </source>
</reference>
<dbReference type="AlphaFoldDB" id="A0A9D1SHU0"/>
<dbReference type="Pfam" id="PF07295">
    <property type="entry name" value="DUF1451"/>
    <property type="match status" value="1"/>
</dbReference>